<evidence type="ECO:0000313" key="3">
    <source>
        <dbReference type="Proteomes" id="UP000247591"/>
    </source>
</evidence>
<evidence type="ECO:0000313" key="2">
    <source>
        <dbReference type="EMBL" id="PYE15017.1"/>
    </source>
</evidence>
<dbReference type="AlphaFoldDB" id="A0A318RGL3"/>
<organism evidence="2 3">
    <name type="scientific">Williamsia limnetica</name>
    <dbReference type="NCBI Taxonomy" id="882452"/>
    <lineage>
        <taxon>Bacteria</taxon>
        <taxon>Bacillati</taxon>
        <taxon>Actinomycetota</taxon>
        <taxon>Actinomycetes</taxon>
        <taxon>Mycobacteriales</taxon>
        <taxon>Nocardiaceae</taxon>
        <taxon>Williamsia</taxon>
    </lineage>
</organism>
<gene>
    <name evidence="2" type="ORF">DFR67_11192</name>
</gene>
<feature type="compositionally biased region" description="Basic and acidic residues" evidence="1">
    <location>
        <begin position="14"/>
        <end position="29"/>
    </location>
</feature>
<proteinExistence type="predicted"/>
<sequence>MTVSWSKAPDFTADPERKAAVQEATTRDKEHYLRGGLTEIECRACHACVMVKKYSPHHTSVQWTSAARDNCPEFKAIRAEGGNPAMLPTCPRMSASIDHGVSEGIIPKESPDVDPDGYY</sequence>
<reference evidence="2 3" key="1">
    <citation type="submission" date="2018-06" db="EMBL/GenBank/DDBJ databases">
        <title>Genomic Encyclopedia of Type Strains, Phase IV (KMG-IV): sequencing the most valuable type-strain genomes for metagenomic binning, comparative biology and taxonomic classification.</title>
        <authorList>
            <person name="Goeker M."/>
        </authorList>
    </citation>
    <scope>NUCLEOTIDE SEQUENCE [LARGE SCALE GENOMIC DNA]</scope>
    <source>
        <strain evidence="2 3">DSM 45521</strain>
    </source>
</reference>
<evidence type="ECO:0000256" key="1">
    <source>
        <dbReference type="SAM" id="MobiDB-lite"/>
    </source>
</evidence>
<dbReference type="EMBL" id="QJSP01000011">
    <property type="protein sequence ID" value="PYE15017.1"/>
    <property type="molecule type" value="Genomic_DNA"/>
</dbReference>
<keyword evidence="3" id="KW-1185">Reference proteome</keyword>
<feature type="region of interest" description="Disordered" evidence="1">
    <location>
        <begin position="1"/>
        <end position="29"/>
    </location>
</feature>
<dbReference type="RefSeq" id="WP_110471033.1">
    <property type="nucleotide sequence ID" value="NZ_QJSP01000011.1"/>
</dbReference>
<name>A0A318RGL3_WILLI</name>
<dbReference type="Proteomes" id="UP000247591">
    <property type="component" value="Unassembled WGS sequence"/>
</dbReference>
<comment type="caution">
    <text evidence="2">The sequence shown here is derived from an EMBL/GenBank/DDBJ whole genome shotgun (WGS) entry which is preliminary data.</text>
</comment>
<protein>
    <submittedName>
        <fullName evidence="2">Uncharacterized protein</fullName>
    </submittedName>
</protein>
<dbReference type="OrthoDB" id="4554341at2"/>
<accession>A0A318RGL3</accession>